<dbReference type="Proteomes" id="UP000727993">
    <property type="component" value="Unassembled WGS sequence"/>
</dbReference>
<gene>
    <name evidence="1" type="ORF">IPN02_01875</name>
</gene>
<proteinExistence type="predicted"/>
<accession>A0A936NAR5</accession>
<evidence type="ECO:0000313" key="1">
    <source>
        <dbReference type="EMBL" id="MBK9295627.1"/>
    </source>
</evidence>
<protein>
    <submittedName>
        <fullName evidence="1">Uncharacterized protein</fullName>
    </submittedName>
</protein>
<evidence type="ECO:0000313" key="2">
    <source>
        <dbReference type="Proteomes" id="UP000727993"/>
    </source>
</evidence>
<organism evidence="1 2">
    <name type="scientific">Candidatus Neomicrothrix subdominans</name>
    <dbReference type="NCBI Taxonomy" id="2954438"/>
    <lineage>
        <taxon>Bacteria</taxon>
        <taxon>Bacillati</taxon>
        <taxon>Actinomycetota</taxon>
        <taxon>Acidimicrobiia</taxon>
        <taxon>Acidimicrobiales</taxon>
        <taxon>Microthrixaceae</taxon>
        <taxon>Candidatus Neomicrothrix</taxon>
    </lineage>
</organism>
<reference evidence="1 2" key="1">
    <citation type="submission" date="2020-10" db="EMBL/GenBank/DDBJ databases">
        <title>Connecting structure to function with the recovery of over 1000 high-quality activated sludge metagenome-assembled genomes encoding full-length rRNA genes using long-read sequencing.</title>
        <authorList>
            <person name="Singleton C.M."/>
            <person name="Petriglieri F."/>
            <person name="Kristensen J.M."/>
            <person name="Kirkegaard R.H."/>
            <person name="Michaelsen T.Y."/>
            <person name="Andersen M.H."/>
            <person name="Karst S.M."/>
            <person name="Dueholm M.S."/>
            <person name="Nielsen P.H."/>
            <person name="Albertsen M."/>
        </authorList>
    </citation>
    <scope>NUCLEOTIDE SEQUENCE [LARGE SCALE GENOMIC DNA]</scope>
    <source>
        <strain evidence="1">Lyne_18-Q3-R50-59_MAXAC.006</strain>
    </source>
</reference>
<dbReference type="EMBL" id="JADJZA010000001">
    <property type="protein sequence ID" value="MBK9295627.1"/>
    <property type="molecule type" value="Genomic_DNA"/>
</dbReference>
<comment type="caution">
    <text evidence="1">The sequence shown here is derived from an EMBL/GenBank/DDBJ whole genome shotgun (WGS) entry which is preliminary data.</text>
</comment>
<dbReference type="AlphaFoldDB" id="A0A936NAR5"/>
<name>A0A936NAR5_9ACTN</name>
<sequence length="58" mass="6081">MNAKTAIPLGIIVGVVLLLVWNSPSGSAEWLGDVLGAIGRFLERLANTIATFLDGLTD</sequence>